<evidence type="ECO:0000313" key="4">
    <source>
        <dbReference type="Proteomes" id="UP001165122"/>
    </source>
</evidence>
<keyword evidence="2" id="KW-0732">Signal</keyword>
<feature type="region of interest" description="Disordered" evidence="1">
    <location>
        <begin position="141"/>
        <end position="227"/>
    </location>
</feature>
<organism evidence="3 4">
    <name type="scientific">Triparma laevis f. longispina</name>
    <dbReference type="NCBI Taxonomy" id="1714387"/>
    <lineage>
        <taxon>Eukaryota</taxon>
        <taxon>Sar</taxon>
        <taxon>Stramenopiles</taxon>
        <taxon>Ochrophyta</taxon>
        <taxon>Bolidophyceae</taxon>
        <taxon>Parmales</taxon>
        <taxon>Triparmaceae</taxon>
        <taxon>Triparma</taxon>
    </lineage>
</organism>
<evidence type="ECO:0000313" key="3">
    <source>
        <dbReference type="EMBL" id="GMI02410.1"/>
    </source>
</evidence>
<sequence length="227" mass="24128">MSLIPLLLLFLLPPATSGFAHFLLNSCDEPVSEGDIMMHNTIKSNPRSSITISSTGGLRFSTEDDSDYQFVYVIPPNSSGTLKSNSKNVKIGCAGKRASGKRRDDGGESDVFFQGEGNVMVFWAYGFSIVWVSDEVEVKGSSMKDRAPVPHKAPSPYKAPDTVNAPVRAADPDPDPVSARTPMPSPATNKAPSPYKAPAPVNVPARAPAQAPALAPARTPTSCDNEL</sequence>
<gene>
    <name evidence="3" type="ORF">TrLO_g14149</name>
</gene>
<evidence type="ECO:0000256" key="1">
    <source>
        <dbReference type="SAM" id="MobiDB-lite"/>
    </source>
</evidence>
<keyword evidence="4" id="KW-1185">Reference proteome</keyword>
<name>A0A9W7F3P2_9STRA</name>
<proteinExistence type="predicted"/>
<accession>A0A9W7F3P2</accession>
<feature type="chain" id="PRO_5040858505" evidence="2">
    <location>
        <begin position="19"/>
        <end position="227"/>
    </location>
</feature>
<feature type="compositionally biased region" description="Low complexity" evidence="1">
    <location>
        <begin position="198"/>
        <end position="221"/>
    </location>
</feature>
<protein>
    <submittedName>
        <fullName evidence="3">Uncharacterized protein</fullName>
    </submittedName>
</protein>
<feature type="signal peptide" evidence="2">
    <location>
        <begin position="1"/>
        <end position="18"/>
    </location>
</feature>
<evidence type="ECO:0000256" key="2">
    <source>
        <dbReference type="SAM" id="SignalP"/>
    </source>
</evidence>
<dbReference type="AlphaFoldDB" id="A0A9W7F3P2"/>
<dbReference type="Proteomes" id="UP001165122">
    <property type="component" value="Unassembled WGS sequence"/>
</dbReference>
<dbReference type="EMBL" id="BRXW01000043">
    <property type="protein sequence ID" value="GMI02410.1"/>
    <property type="molecule type" value="Genomic_DNA"/>
</dbReference>
<reference evidence="4" key="1">
    <citation type="journal article" date="2023" name="Commun. Biol.">
        <title>Genome analysis of Parmales, the sister group of diatoms, reveals the evolutionary specialization of diatoms from phago-mixotrophs to photoautotrophs.</title>
        <authorList>
            <person name="Ban H."/>
            <person name="Sato S."/>
            <person name="Yoshikawa S."/>
            <person name="Yamada K."/>
            <person name="Nakamura Y."/>
            <person name="Ichinomiya M."/>
            <person name="Sato N."/>
            <person name="Blanc-Mathieu R."/>
            <person name="Endo H."/>
            <person name="Kuwata A."/>
            <person name="Ogata H."/>
        </authorList>
    </citation>
    <scope>NUCLEOTIDE SEQUENCE [LARGE SCALE GENOMIC DNA]</scope>
    <source>
        <strain evidence="4">NIES 3700</strain>
    </source>
</reference>
<comment type="caution">
    <text evidence="3">The sequence shown here is derived from an EMBL/GenBank/DDBJ whole genome shotgun (WGS) entry which is preliminary data.</text>
</comment>